<evidence type="ECO:0000259" key="14">
    <source>
        <dbReference type="PROSITE" id="PS51194"/>
    </source>
</evidence>
<keyword evidence="3 12" id="KW-0479">Metal-binding</keyword>
<dbReference type="GO" id="GO:0006270">
    <property type="term" value="P:DNA replication initiation"/>
    <property type="evidence" value="ECO:0007669"/>
    <property type="project" value="TreeGrafter"/>
</dbReference>
<keyword evidence="7 12" id="KW-0862">Zinc</keyword>
<evidence type="ECO:0000256" key="8">
    <source>
        <dbReference type="ARBA" id="ARBA00022840"/>
    </source>
</evidence>
<feature type="binding site" evidence="12">
    <location>
        <position position="530"/>
    </location>
    <ligand>
        <name>Zn(2+)</name>
        <dbReference type="ChEBI" id="CHEBI:29105"/>
        <label>2</label>
    </ligand>
</feature>
<feature type="binding site" evidence="12">
    <location>
        <position position="548"/>
    </location>
    <ligand>
        <name>Zn(2+)</name>
        <dbReference type="ChEBI" id="CHEBI:29105"/>
        <label>2</label>
    </ligand>
</feature>
<accession>A0A1I6QF79</accession>
<dbReference type="Pfam" id="PF18319">
    <property type="entry name" value="Zn_ribbon_PriA"/>
    <property type="match status" value="1"/>
</dbReference>
<keyword evidence="2 12" id="KW-0235">DNA replication</keyword>
<dbReference type="InterPro" id="IPR014001">
    <property type="entry name" value="Helicase_ATP-bd"/>
</dbReference>
<dbReference type="Gene3D" id="3.40.1440.60">
    <property type="entry name" value="PriA, 3(prime) DNA-binding domain"/>
    <property type="match status" value="1"/>
</dbReference>
<dbReference type="GO" id="GO:0008270">
    <property type="term" value="F:zinc ion binding"/>
    <property type="evidence" value="ECO:0007669"/>
    <property type="project" value="UniProtKB-UniRule"/>
</dbReference>
<comment type="function">
    <text evidence="12">Initiates the restart of stalled replication forks, which reloads the replicative helicase on sites other than the origin of replication. Recognizes and binds to abandoned replication forks and remodels them to uncover a helicase loading site. Promotes assembly of the primosome at these replication forks.</text>
</comment>
<evidence type="ECO:0000256" key="11">
    <source>
        <dbReference type="ARBA" id="ARBA00048988"/>
    </source>
</evidence>
<dbReference type="InterPro" id="IPR001650">
    <property type="entry name" value="Helicase_C-like"/>
</dbReference>
<dbReference type="InterPro" id="IPR042115">
    <property type="entry name" value="PriA_3primeBD_sf"/>
</dbReference>
<dbReference type="GO" id="GO:0006269">
    <property type="term" value="P:DNA replication, synthesis of primer"/>
    <property type="evidence" value="ECO:0007669"/>
    <property type="project" value="UniProtKB-KW"/>
</dbReference>
<dbReference type="Pfam" id="PF00270">
    <property type="entry name" value="DEAD"/>
    <property type="match status" value="1"/>
</dbReference>
<dbReference type="GO" id="GO:0043138">
    <property type="term" value="F:3'-5' DNA helicase activity"/>
    <property type="evidence" value="ECO:0007669"/>
    <property type="project" value="UniProtKB-EC"/>
</dbReference>
<gene>
    <name evidence="12" type="primary">priA</name>
    <name evidence="15" type="ORF">SAMN05444972_103107</name>
</gene>
<evidence type="ECO:0000256" key="5">
    <source>
        <dbReference type="ARBA" id="ARBA00022801"/>
    </source>
</evidence>
<dbReference type="SMART" id="SM00490">
    <property type="entry name" value="HELICc"/>
    <property type="match status" value="1"/>
</dbReference>
<proteinExistence type="inferred from homology"/>
<dbReference type="EMBL" id="FPAA01000003">
    <property type="protein sequence ID" value="SFS50948.1"/>
    <property type="molecule type" value="Genomic_DNA"/>
</dbReference>
<dbReference type="PANTHER" id="PTHR30580:SF0">
    <property type="entry name" value="PRIMOSOMAL PROTEIN N"/>
    <property type="match status" value="1"/>
</dbReference>
<evidence type="ECO:0000256" key="2">
    <source>
        <dbReference type="ARBA" id="ARBA00022705"/>
    </source>
</evidence>
<dbReference type="InterPro" id="IPR027417">
    <property type="entry name" value="P-loop_NTPase"/>
</dbReference>
<feature type="domain" description="Helicase ATP-binding" evidence="13">
    <location>
        <begin position="293"/>
        <end position="459"/>
    </location>
</feature>
<name>A0A1I6QF79_9BACL</name>
<comment type="subunit">
    <text evidence="12">Component of the replication restart primosome.</text>
</comment>
<evidence type="ECO:0000256" key="4">
    <source>
        <dbReference type="ARBA" id="ARBA00022741"/>
    </source>
</evidence>
<evidence type="ECO:0000256" key="3">
    <source>
        <dbReference type="ARBA" id="ARBA00022723"/>
    </source>
</evidence>
<keyword evidence="1 12" id="KW-0639">Primosome</keyword>
<keyword evidence="6 12" id="KW-0347">Helicase</keyword>
<dbReference type="Pfam" id="PF17764">
    <property type="entry name" value="PriA_3primeBD"/>
    <property type="match status" value="1"/>
</dbReference>
<evidence type="ECO:0000259" key="13">
    <source>
        <dbReference type="PROSITE" id="PS51192"/>
    </source>
</evidence>
<keyword evidence="9 12" id="KW-0238">DNA-binding</keyword>
<keyword evidence="5 12" id="KW-0378">Hydrolase</keyword>
<keyword evidence="16" id="KW-1185">Reference proteome</keyword>
<feature type="binding site" evidence="12">
    <location>
        <position position="551"/>
    </location>
    <ligand>
        <name>Zn(2+)</name>
        <dbReference type="ChEBI" id="CHEBI:29105"/>
        <label>2</label>
    </ligand>
</feature>
<dbReference type="NCBIfam" id="NF004066">
    <property type="entry name" value="PRK05580.1-3"/>
    <property type="match status" value="1"/>
</dbReference>
<dbReference type="Proteomes" id="UP000198660">
    <property type="component" value="Unassembled WGS sequence"/>
</dbReference>
<dbReference type="SMART" id="SM00487">
    <property type="entry name" value="DEXDc"/>
    <property type="match status" value="1"/>
</dbReference>
<comment type="similarity">
    <text evidence="12">Belongs to the helicase family. PriA subfamily.</text>
</comment>
<reference evidence="16" key="1">
    <citation type="submission" date="2016-10" db="EMBL/GenBank/DDBJ databases">
        <authorList>
            <person name="Varghese N."/>
            <person name="Submissions S."/>
        </authorList>
    </citation>
    <scope>NUCLEOTIDE SEQUENCE [LARGE SCALE GENOMIC DNA]</scope>
    <source>
        <strain evidence="16">DSM 45789</strain>
    </source>
</reference>
<evidence type="ECO:0000256" key="7">
    <source>
        <dbReference type="ARBA" id="ARBA00022833"/>
    </source>
</evidence>
<feature type="binding site" evidence="12">
    <location>
        <position position="533"/>
    </location>
    <ligand>
        <name>Zn(2+)</name>
        <dbReference type="ChEBI" id="CHEBI:29105"/>
        <label>2</label>
    </ligand>
</feature>
<dbReference type="NCBIfam" id="TIGR00595">
    <property type="entry name" value="priA"/>
    <property type="match status" value="1"/>
</dbReference>
<dbReference type="FunFam" id="3.40.1440.60:FF:000001">
    <property type="entry name" value="Primosomal protein N"/>
    <property type="match status" value="1"/>
</dbReference>
<feature type="binding site" evidence="12">
    <location>
        <position position="524"/>
    </location>
    <ligand>
        <name>Zn(2+)</name>
        <dbReference type="ChEBI" id="CHEBI:29105"/>
        <label>1</label>
    </ligand>
</feature>
<dbReference type="InterPro" id="IPR041222">
    <property type="entry name" value="PriA_3primeBD"/>
</dbReference>
<dbReference type="AlphaFoldDB" id="A0A1I6QF79"/>
<sequence length="813" mass="92499">MKETRRIAAVYVDVAAQGTDRVFDYLIPEEMIEEVAIGSRVQVPFGPRKLLGYVAGFPTITNAKRLKSILHVMDLTPPLTPELVGLAEWIAQTWLCPVISVLHGMVPAVLKGRYRRMIFLPNGASKQVKELVDEGEERLYAYLQEKVEITEEEALTIPGVTRTLLRMLIEEGRIQSDIRIGDRITRKTRTWVIPLVAEDALMAAVETLPPQASRQKDVLTFIQTHPEGIPLQTLLSQLQVSRSAIDRLVEKELLKREEREEYRDPYAHRSFAPSTPWKLTDEQQCAFDAIVTPMKAKRYHSILLHGVTGSGKTEIYLQAITETLNMGRQAIVLVPEISLTPQMVERFKGRFGDRVAVLHSGLSQGERFDEWRRIRAGEVEVAIGARSAIFAPFVNIGLIIIDEEHETSYKQEETPRYHAREVANYRCHTHQAVLVMGTATPSVETYYGARTGKYEWITMNERVQGRPFPPMDVVDMRQELRGGNRSIFSHPLKEALVQCVDRGEQAVLFLNRRGHSTFVLCRECGKTVDCPHCDISLTYHRTNGTLRCHYCGYTEHVPKECPSCTSTHIRYFGTGTQRVEEELARVLPGMRTIRMDVDTVSRKGAHERLLHAFGEGKADVLLGTQMIAKGLDFPKVTLVGVIAADTMLHLPDYRSAERTFQLLTQVSGRAGRHDAPGRVVVQTYTPEHYSIKMASRYEGEPFYRQECLLRKQHRYPPFCEVFQIRMSHPDRASLMELAHQVVRDIRPLLPEKAELLGPVPAPIPRIKDRYRVQMLIKVTGQIDGKSKWMQTLRNLRTAYADNHLRIGVDREGF</sequence>
<dbReference type="InterPro" id="IPR041236">
    <property type="entry name" value="PriA_C"/>
</dbReference>
<evidence type="ECO:0000256" key="12">
    <source>
        <dbReference type="HAMAP-Rule" id="MF_00983"/>
    </source>
</evidence>
<dbReference type="InterPro" id="IPR005259">
    <property type="entry name" value="PriA"/>
</dbReference>
<keyword evidence="8 12" id="KW-0067">ATP-binding</keyword>
<protein>
    <recommendedName>
        <fullName evidence="12">Replication restart protein PriA</fullName>
    </recommendedName>
    <alternativeName>
        <fullName evidence="12">ATP-dependent DNA helicase PriA</fullName>
        <ecNumber evidence="12">5.6.2.4</ecNumber>
    </alternativeName>
    <alternativeName>
        <fullName evidence="12">DNA 3'-5' helicase PriA</fullName>
    </alternativeName>
</protein>
<dbReference type="GO" id="GO:0016887">
    <property type="term" value="F:ATP hydrolysis activity"/>
    <property type="evidence" value="ECO:0007669"/>
    <property type="project" value="RHEA"/>
</dbReference>
<evidence type="ECO:0000256" key="10">
    <source>
        <dbReference type="ARBA" id="ARBA00023235"/>
    </source>
</evidence>
<feature type="binding site" evidence="12">
    <location>
        <position position="561"/>
    </location>
    <ligand>
        <name>Zn(2+)</name>
        <dbReference type="ChEBI" id="CHEBI:29105"/>
        <label>1</label>
    </ligand>
</feature>
<comment type="cofactor">
    <cofactor evidence="12">
        <name>Zn(2+)</name>
        <dbReference type="ChEBI" id="CHEBI:29105"/>
    </cofactor>
    <text evidence="12">Binds 2 zinc ions per subunit.</text>
</comment>
<dbReference type="Pfam" id="PF00271">
    <property type="entry name" value="Helicase_C"/>
    <property type="match status" value="1"/>
</dbReference>
<evidence type="ECO:0000256" key="9">
    <source>
        <dbReference type="ARBA" id="ARBA00023125"/>
    </source>
</evidence>
<organism evidence="15 16">
    <name type="scientific">Marininema halotolerans</name>
    <dbReference type="NCBI Taxonomy" id="1155944"/>
    <lineage>
        <taxon>Bacteria</taxon>
        <taxon>Bacillati</taxon>
        <taxon>Bacillota</taxon>
        <taxon>Bacilli</taxon>
        <taxon>Bacillales</taxon>
        <taxon>Thermoactinomycetaceae</taxon>
        <taxon>Marininema</taxon>
    </lineage>
</organism>
<dbReference type="InterPro" id="IPR040498">
    <property type="entry name" value="PriA_CRR"/>
</dbReference>
<dbReference type="GO" id="GO:0003677">
    <property type="term" value="F:DNA binding"/>
    <property type="evidence" value="ECO:0007669"/>
    <property type="project" value="UniProtKB-UniRule"/>
</dbReference>
<dbReference type="CDD" id="cd18804">
    <property type="entry name" value="SF2_C_priA"/>
    <property type="match status" value="1"/>
</dbReference>
<comment type="catalytic activity">
    <reaction evidence="11 12">
        <text>ATP + H2O = ADP + phosphate + H(+)</text>
        <dbReference type="Rhea" id="RHEA:13065"/>
        <dbReference type="ChEBI" id="CHEBI:15377"/>
        <dbReference type="ChEBI" id="CHEBI:15378"/>
        <dbReference type="ChEBI" id="CHEBI:30616"/>
        <dbReference type="ChEBI" id="CHEBI:43474"/>
        <dbReference type="ChEBI" id="CHEBI:456216"/>
        <dbReference type="EC" id="5.6.2.4"/>
    </reaction>
</comment>
<feature type="domain" description="Helicase C-terminal" evidence="14">
    <location>
        <begin position="556"/>
        <end position="738"/>
    </location>
</feature>
<dbReference type="PROSITE" id="PS51194">
    <property type="entry name" value="HELICASE_CTER"/>
    <property type="match status" value="1"/>
</dbReference>
<keyword evidence="4 12" id="KW-0547">Nucleotide-binding</keyword>
<feature type="binding site" evidence="12">
    <location>
        <position position="564"/>
    </location>
    <ligand>
        <name>Zn(2+)</name>
        <dbReference type="ChEBI" id="CHEBI:29105"/>
        <label>1</label>
    </ligand>
</feature>
<dbReference type="GO" id="GO:1990077">
    <property type="term" value="C:primosome complex"/>
    <property type="evidence" value="ECO:0007669"/>
    <property type="project" value="UniProtKB-UniRule"/>
</dbReference>
<dbReference type="HAMAP" id="MF_00983">
    <property type="entry name" value="PriA"/>
    <property type="match status" value="1"/>
</dbReference>
<evidence type="ECO:0000313" key="16">
    <source>
        <dbReference type="Proteomes" id="UP000198660"/>
    </source>
</evidence>
<dbReference type="InterPro" id="IPR011545">
    <property type="entry name" value="DEAD/DEAH_box_helicase_dom"/>
</dbReference>
<evidence type="ECO:0000313" key="15">
    <source>
        <dbReference type="EMBL" id="SFS50948.1"/>
    </source>
</evidence>
<keyword evidence="10 12" id="KW-0413">Isomerase</keyword>
<dbReference type="SUPFAM" id="SSF52540">
    <property type="entry name" value="P-loop containing nucleoside triphosphate hydrolases"/>
    <property type="match status" value="2"/>
</dbReference>
<dbReference type="CDD" id="cd17929">
    <property type="entry name" value="DEXHc_priA"/>
    <property type="match status" value="1"/>
</dbReference>
<dbReference type="GO" id="GO:0005524">
    <property type="term" value="F:ATP binding"/>
    <property type="evidence" value="ECO:0007669"/>
    <property type="project" value="UniProtKB-UniRule"/>
</dbReference>
<dbReference type="GO" id="GO:0006310">
    <property type="term" value="P:DNA recombination"/>
    <property type="evidence" value="ECO:0007669"/>
    <property type="project" value="InterPro"/>
</dbReference>
<dbReference type="GO" id="GO:0006302">
    <property type="term" value="P:double-strand break repair"/>
    <property type="evidence" value="ECO:0007669"/>
    <property type="project" value="InterPro"/>
</dbReference>
<feature type="binding site" evidence="12">
    <location>
        <position position="521"/>
    </location>
    <ligand>
        <name>Zn(2+)</name>
        <dbReference type="ChEBI" id="CHEBI:29105"/>
        <label>1</label>
    </ligand>
</feature>
<dbReference type="PROSITE" id="PS51192">
    <property type="entry name" value="HELICASE_ATP_BIND_1"/>
    <property type="match status" value="1"/>
</dbReference>
<evidence type="ECO:0000256" key="6">
    <source>
        <dbReference type="ARBA" id="ARBA00022806"/>
    </source>
</evidence>
<dbReference type="Pfam" id="PF18074">
    <property type="entry name" value="PriA_C"/>
    <property type="match status" value="1"/>
</dbReference>
<dbReference type="PANTHER" id="PTHR30580">
    <property type="entry name" value="PRIMOSOMAL PROTEIN N"/>
    <property type="match status" value="1"/>
</dbReference>
<comment type="catalytic activity">
    <reaction evidence="12">
        <text>Couples ATP hydrolysis with the unwinding of duplex DNA by translocating in the 3'-5' direction.</text>
        <dbReference type="EC" id="5.6.2.4"/>
    </reaction>
</comment>
<dbReference type="FunFam" id="3.40.50.300:FF:000489">
    <property type="entry name" value="Primosome assembly protein PriA"/>
    <property type="match status" value="1"/>
</dbReference>
<dbReference type="Gene3D" id="3.40.50.300">
    <property type="entry name" value="P-loop containing nucleotide triphosphate hydrolases"/>
    <property type="match status" value="2"/>
</dbReference>
<evidence type="ECO:0000256" key="1">
    <source>
        <dbReference type="ARBA" id="ARBA00022515"/>
    </source>
</evidence>
<dbReference type="RefSeq" id="WP_091834748.1">
    <property type="nucleotide sequence ID" value="NZ_FPAA01000003.1"/>
</dbReference>
<dbReference type="EC" id="5.6.2.4" evidence="12"/>
<dbReference type="OrthoDB" id="9759544at2"/>